<dbReference type="OrthoDB" id="2218697at2"/>
<keyword evidence="4" id="KW-1185">Reference proteome</keyword>
<dbReference type="eggNOG" id="ENOG503446U">
    <property type="taxonomic scope" value="Bacteria"/>
</dbReference>
<feature type="region of interest" description="Disordered" evidence="1">
    <location>
        <begin position="264"/>
        <end position="310"/>
    </location>
</feature>
<gene>
    <name evidence="3" type="ORF">HMPREF9708_00030</name>
</gene>
<dbReference type="AlphaFoldDB" id="H3NGP1"/>
<dbReference type="HOGENOM" id="CLU_896425_0_0_9"/>
<reference evidence="3 4" key="1">
    <citation type="submission" date="2012-01" db="EMBL/GenBank/DDBJ databases">
        <title>The Genome Sequence of Facklamia languida CCUG 37842.</title>
        <authorList>
            <consortium name="The Broad Institute Genome Sequencing Platform"/>
            <person name="Earl A."/>
            <person name="Ward D."/>
            <person name="Feldgarden M."/>
            <person name="Gevers D."/>
            <person name="Huys G."/>
            <person name="Young S.K."/>
            <person name="Zeng Q."/>
            <person name="Gargeya S."/>
            <person name="Fitzgerald M."/>
            <person name="Haas B."/>
            <person name="Abouelleil A."/>
            <person name="Alvarado L."/>
            <person name="Arachchi H.M."/>
            <person name="Berlin A."/>
            <person name="Chapman S.B."/>
            <person name="Gearin G."/>
            <person name="Goldberg J."/>
            <person name="Griggs A."/>
            <person name="Gujja S."/>
            <person name="Hansen M."/>
            <person name="Heiman D."/>
            <person name="Howarth C."/>
            <person name="Larimer J."/>
            <person name="Lui A."/>
            <person name="MacDonald P.J.P."/>
            <person name="McCowen C."/>
            <person name="Montmayeur A."/>
            <person name="Murphy C."/>
            <person name="Neiman D."/>
            <person name="Pearson M."/>
            <person name="Priest M."/>
            <person name="Roberts A."/>
            <person name="Saif S."/>
            <person name="Shea T."/>
            <person name="Sisk P."/>
            <person name="Stolte C."/>
            <person name="Sykes S."/>
            <person name="Wortman J."/>
            <person name="Nusbaum C."/>
            <person name="Birren B."/>
        </authorList>
    </citation>
    <scope>NUCLEOTIDE SEQUENCE [LARGE SCALE GENOMIC DNA]</scope>
    <source>
        <strain evidence="3 4">CCUG 37842</strain>
    </source>
</reference>
<comment type="caution">
    <text evidence="3">The sequence shown here is derived from an EMBL/GenBank/DDBJ whole genome shotgun (WGS) entry which is preliminary data.</text>
</comment>
<sequence length="310" mass="35676">MNKMTFLKKLTLAALFANFLCPPLTHAQEDQATEDTSVTNEEGLDLIESEASLEDLMDDIIQANQSVQSVVQEIELDSKVSQEGEEDLFNQKAVMEAIYGEEGQVDGAYIYSLYDQNGEQMIREQLMPTNEKTIYTRFNEEEWEKDSTEYTDQDQYFLTPNYHHLLADLLELESYYTLYEDANSYILITKDQDADLFHVLQPHFDLQLTGMEPEAFHQGVFLSINKDTLLFEDLMFVMTYDDGSSSLEMSAVAIMSEWDKLNASDYQMDQSEPGQEEIDQEEVDQEESSLEETDQEEADQEASQEETSQE</sequence>
<organism evidence="3 4">
    <name type="scientific">Facklamia languida CCUG 37842</name>
    <dbReference type="NCBI Taxonomy" id="883113"/>
    <lineage>
        <taxon>Bacteria</taxon>
        <taxon>Bacillati</taxon>
        <taxon>Bacillota</taxon>
        <taxon>Bacilli</taxon>
        <taxon>Lactobacillales</taxon>
        <taxon>Aerococcaceae</taxon>
        <taxon>Facklamia</taxon>
    </lineage>
</organism>
<dbReference type="RefSeq" id="WP_006307868.1">
    <property type="nucleotide sequence ID" value="NZ_JH601133.1"/>
</dbReference>
<evidence type="ECO:0000313" key="4">
    <source>
        <dbReference type="Proteomes" id="UP000006190"/>
    </source>
</evidence>
<dbReference type="Proteomes" id="UP000006190">
    <property type="component" value="Unassembled WGS sequence"/>
</dbReference>
<feature type="compositionally biased region" description="Acidic residues" evidence="1">
    <location>
        <begin position="274"/>
        <end position="310"/>
    </location>
</feature>
<keyword evidence="2" id="KW-0732">Signal</keyword>
<evidence type="ECO:0000256" key="1">
    <source>
        <dbReference type="SAM" id="MobiDB-lite"/>
    </source>
</evidence>
<accession>H3NGP1</accession>
<feature type="signal peptide" evidence="2">
    <location>
        <begin position="1"/>
        <end position="27"/>
    </location>
</feature>
<proteinExistence type="predicted"/>
<evidence type="ECO:0000256" key="2">
    <source>
        <dbReference type="SAM" id="SignalP"/>
    </source>
</evidence>
<evidence type="ECO:0000313" key="3">
    <source>
        <dbReference type="EMBL" id="EHR38320.1"/>
    </source>
</evidence>
<name>H3NGP1_9LACT</name>
<feature type="chain" id="PRO_5003589637" evidence="2">
    <location>
        <begin position="28"/>
        <end position="310"/>
    </location>
</feature>
<feature type="compositionally biased region" description="Polar residues" evidence="1">
    <location>
        <begin position="264"/>
        <end position="273"/>
    </location>
</feature>
<dbReference type="STRING" id="883113.HMPREF9708_00030"/>
<dbReference type="EMBL" id="AGEG01000001">
    <property type="protein sequence ID" value="EHR38320.1"/>
    <property type="molecule type" value="Genomic_DNA"/>
</dbReference>
<protein>
    <submittedName>
        <fullName evidence="3">Uncharacterized protein</fullName>
    </submittedName>
</protein>
<dbReference type="PATRIC" id="fig|883113.3.peg.30"/>